<keyword evidence="5" id="KW-0812">Transmembrane</keyword>
<protein>
    <recommendedName>
        <fullName evidence="3">Chitooligosaccharide deacetylase</fullName>
    </recommendedName>
    <alternativeName>
        <fullName evidence="4">Nodulation protein B</fullName>
    </alternativeName>
</protein>
<evidence type="ECO:0000256" key="2">
    <source>
        <dbReference type="ARBA" id="ARBA00010973"/>
    </source>
</evidence>
<evidence type="ECO:0000256" key="1">
    <source>
        <dbReference type="ARBA" id="ARBA00003236"/>
    </source>
</evidence>
<feature type="transmembrane region" description="Helical" evidence="5">
    <location>
        <begin position="6"/>
        <end position="24"/>
    </location>
</feature>
<keyword evidence="5" id="KW-0472">Membrane</keyword>
<dbReference type="GO" id="GO:0005975">
    <property type="term" value="P:carbohydrate metabolic process"/>
    <property type="evidence" value="ECO:0007669"/>
    <property type="project" value="InterPro"/>
</dbReference>
<gene>
    <name evidence="7" type="ORF">ICI42_14850</name>
</gene>
<evidence type="ECO:0000313" key="8">
    <source>
        <dbReference type="Proteomes" id="UP000643405"/>
    </source>
</evidence>
<reference evidence="7" key="1">
    <citation type="submission" date="2020-09" db="EMBL/GenBank/DDBJ databases">
        <title>Genome seq and assembly of Tianweitania sp.</title>
        <authorList>
            <person name="Chhetri G."/>
        </authorList>
    </citation>
    <scope>NUCLEOTIDE SEQUENCE</scope>
    <source>
        <strain evidence="7">Rool2</strain>
    </source>
</reference>
<dbReference type="RefSeq" id="WP_188165358.1">
    <property type="nucleotide sequence ID" value="NZ_JACVVX010000004.1"/>
</dbReference>
<name>A0A8J6PXB9_9HYPH</name>
<dbReference type="SUPFAM" id="SSF88713">
    <property type="entry name" value="Glycoside hydrolase/deacetylase"/>
    <property type="match status" value="1"/>
</dbReference>
<evidence type="ECO:0000256" key="4">
    <source>
        <dbReference type="ARBA" id="ARBA00032976"/>
    </source>
</evidence>
<sequence>MKYRRLVVPAVVIATAVVGFYGLFQLSKARSFQLFGRLVDRVDTQSPVIALTFDDGPTPKYTEPVLELLREKNVKATFFLTGKETEENPIQARAILTAGHQIGNHTYSHPNLTLALPATISDEIERTDAAIRATGYEGEIVFRPPYGKKLFTLPWYLSQHDRTTVMWDVEPESYPDIANDPEAMTQHVLSKARNGSIVIMHVMYKSREATRQALPNIIDGLRERGFRFVTVSELMSSTGQ</sequence>
<dbReference type="InterPro" id="IPR011330">
    <property type="entry name" value="Glyco_hydro/deAcase_b/a-brl"/>
</dbReference>
<evidence type="ECO:0000256" key="3">
    <source>
        <dbReference type="ARBA" id="ARBA00020071"/>
    </source>
</evidence>
<dbReference type="InterPro" id="IPR050248">
    <property type="entry name" value="Polysacc_deacetylase_ArnD"/>
</dbReference>
<proteinExistence type="inferred from homology"/>
<dbReference type="InterPro" id="IPR002509">
    <property type="entry name" value="NODB_dom"/>
</dbReference>
<comment type="function">
    <text evidence="1">Is involved in generating a small heat-stable compound (Nod), an acylated oligomer of N-acetylglucosamine, that stimulates mitosis in various plant protoplasts.</text>
</comment>
<keyword evidence="5" id="KW-1133">Transmembrane helix</keyword>
<dbReference type="PANTHER" id="PTHR10587">
    <property type="entry name" value="GLYCOSYL TRANSFERASE-RELATED"/>
    <property type="match status" value="1"/>
</dbReference>
<comment type="caution">
    <text evidence="7">The sequence shown here is derived from an EMBL/GenBank/DDBJ whole genome shotgun (WGS) entry which is preliminary data.</text>
</comment>
<dbReference type="GO" id="GO:0016810">
    <property type="term" value="F:hydrolase activity, acting on carbon-nitrogen (but not peptide) bonds"/>
    <property type="evidence" value="ECO:0007669"/>
    <property type="project" value="InterPro"/>
</dbReference>
<dbReference type="AlphaFoldDB" id="A0A8J6PXB9"/>
<dbReference type="Proteomes" id="UP000643405">
    <property type="component" value="Unassembled WGS sequence"/>
</dbReference>
<dbReference type="EMBL" id="JACVVX010000004">
    <property type="protein sequence ID" value="MBD0415937.1"/>
    <property type="molecule type" value="Genomic_DNA"/>
</dbReference>
<comment type="similarity">
    <text evidence="2">Belongs to the polysaccharide deacetylase family.</text>
</comment>
<dbReference type="CDD" id="cd10956">
    <property type="entry name" value="CE4_BH1302_like"/>
    <property type="match status" value="1"/>
</dbReference>
<dbReference type="PROSITE" id="PS51677">
    <property type="entry name" value="NODB"/>
    <property type="match status" value="1"/>
</dbReference>
<evidence type="ECO:0000259" key="6">
    <source>
        <dbReference type="PROSITE" id="PS51677"/>
    </source>
</evidence>
<accession>A0A8J6PXB9</accession>
<dbReference type="Pfam" id="PF01522">
    <property type="entry name" value="Polysacc_deac_1"/>
    <property type="match status" value="1"/>
</dbReference>
<keyword evidence="8" id="KW-1185">Reference proteome</keyword>
<evidence type="ECO:0000313" key="7">
    <source>
        <dbReference type="EMBL" id="MBD0415937.1"/>
    </source>
</evidence>
<organism evidence="7 8">
    <name type="scientific">Oryzicola mucosus</name>
    <dbReference type="NCBI Taxonomy" id="2767425"/>
    <lineage>
        <taxon>Bacteria</taxon>
        <taxon>Pseudomonadati</taxon>
        <taxon>Pseudomonadota</taxon>
        <taxon>Alphaproteobacteria</taxon>
        <taxon>Hyphomicrobiales</taxon>
        <taxon>Phyllobacteriaceae</taxon>
        <taxon>Oryzicola</taxon>
    </lineage>
</organism>
<feature type="domain" description="NodB homology" evidence="6">
    <location>
        <begin position="47"/>
        <end position="229"/>
    </location>
</feature>
<dbReference type="PANTHER" id="PTHR10587:SF125">
    <property type="entry name" value="POLYSACCHARIDE DEACETYLASE YHEN-RELATED"/>
    <property type="match status" value="1"/>
</dbReference>
<dbReference type="Gene3D" id="3.20.20.370">
    <property type="entry name" value="Glycoside hydrolase/deacetylase"/>
    <property type="match status" value="1"/>
</dbReference>
<evidence type="ECO:0000256" key="5">
    <source>
        <dbReference type="SAM" id="Phobius"/>
    </source>
</evidence>